<organism evidence="2 3">
    <name type="scientific">Ancylobacter aquaticus</name>
    <dbReference type="NCBI Taxonomy" id="100"/>
    <lineage>
        <taxon>Bacteria</taxon>
        <taxon>Pseudomonadati</taxon>
        <taxon>Pseudomonadota</taxon>
        <taxon>Alphaproteobacteria</taxon>
        <taxon>Hyphomicrobiales</taxon>
        <taxon>Xanthobacteraceae</taxon>
        <taxon>Ancylobacter</taxon>
    </lineage>
</organism>
<accession>A0A4R1I5J8</accession>
<gene>
    <name evidence="2" type="ORF">EV667_0276</name>
</gene>
<dbReference type="AlphaFoldDB" id="A0A4R1I5J8"/>
<evidence type="ECO:0000256" key="1">
    <source>
        <dbReference type="SAM" id="SignalP"/>
    </source>
</evidence>
<protein>
    <recommendedName>
        <fullName evidence="4">DUF4412 domain-containing protein</fullName>
    </recommendedName>
</protein>
<evidence type="ECO:0000313" key="2">
    <source>
        <dbReference type="EMBL" id="TCK30188.1"/>
    </source>
</evidence>
<feature type="chain" id="PRO_5020636892" description="DUF4412 domain-containing protein" evidence="1">
    <location>
        <begin position="23"/>
        <end position="201"/>
    </location>
</feature>
<comment type="caution">
    <text evidence="2">The sequence shown here is derived from an EMBL/GenBank/DDBJ whole genome shotgun (WGS) entry which is preliminary data.</text>
</comment>
<proteinExistence type="predicted"/>
<feature type="signal peptide" evidence="1">
    <location>
        <begin position="1"/>
        <end position="22"/>
    </location>
</feature>
<reference evidence="2 3" key="1">
    <citation type="submission" date="2019-03" db="EMBL/GenBank/DDBJ databases">
        <title>Genomic Encyclopedia of Type Strains, Phase IV (KMG-IV): sequencing the most valuable type-strain genomes for metagenomic binning, comparative biology and taxonomic classification.</title>
        <authorList>
            <person name="Goeker M."/>
        </authorList>
    </citation>
    <scope>NUCLEOTIDE SEQUENCE [LARGE SCALE GENOMIC DNA]</scope>
    <source>
        <strain evidence="2 3">DSM 101</strain>
    </source>
</reference>
<evidence type="ECO:0008006" key="4">
    <source>
        <dbReference type="Google" id="ProtNLM"/>
    </source>
</evidence>
<keyword evidence="1" id="KW-0732">Signal</keyword>
<dbReference type="EMBL" id="SMFY01000001">
    <property type="protein sequence ID" value="TCK30188.1"/>
    <property type="molecule type" value="Genomic_DNA"/>
</dbReference>
<dbReference type="OrthoDB" id="7268862at2"/>
<keyword evidence="3" id="KW-1185">Reference proteome</keyword>
<dbReference type="RefSeq" id="WP_131833546.1">
    <property type="nucleotide sequence ID" value="NZ_SMFY01000001.1"/>
</dbReference>
<evidence type="ECO:0000313" key="3">
    <source>
        <dbReference type="Proteomes" id="UP000295030"/>
    </source>
</evidence>
<dbReference type="Proteomes" id="UP000295030">
    <property type="component" value="Unassembled WGS sequence"/>
</dbReference>
<sequence>MRRQGIASLMLGICMSFDIAGAAAEPMPAPTADYRARARAPQGVQLDVFHHQGKVRVEVASGNLPNGMVSLIDLQNSSMIVLMNVPGMDRIAVEMDMPPGFAFSDANRQGTRAGSGEALGEACEIWRFEPKALNQPVESCITADGIVLRTTTSMGGKPAVLFEVTELTRAPQDPAQFALPKGMKARKVPSSMRSLLPDLIR</sequence>
<name>A0A4R1I5J8_ANCAQ</name>